<evidence type="ECO:0008006" key="4">
    <source>
        <dbReference type="Google" id="ProtNLM"/>
    </source>
</evidence>
<sequence>MEQYCTDCGAPVEEDGSCPKCEMTQQVAASSEPEQSSQAKTYLNQGKQVSKNYWHHVVNTVKFPTQQAETSSGVGFVNGIITILLFCLFIPLSIFVFLKGTVGGFMGASISFSNVVIQPFFYLLLLMAVCVGVLFGVVKPGHSELSIQSVVARFGSWMIAPTVLVVLAFVCSILTMYTLVSYLALLGIAGIFISATLTIYSYRTPSSKLDPLYAALIFHIAFFIVFRILSEELMINNMLNPFGL</sequence>
<feature type="transmembrane region" description="Helical" evidence="1">
    <location>
        <begin position="182"/>
        <end position="200"/>
    </location>
</feature>
<dbReference type="RefSeq" id="WP_231417634.1">
    <property type="nucleotide sequence ID" value="NZ_CP126446.1"/>
</dbReference>
<evidence type="ECO:0000313" key="2">
    <source>
        <dbReference type="EMBL" id="WIF97984.1"/>
    </source>
</evidence>
<feature type="transmembrane region" description="Helical" evidence="1">
    <location>
        <begin position="212"/>
        <end position="230"/>
    </location>
</feature>
<protein>
    <recommendedName>
        <fullName evidence="4">Zinc ribbon domain-containing protein</fullName>
    </recommendedName>
</protein>
<keyword evidence="1" id="KW-0812">Transmembrane</keyword>
<name>A0ABY8UWX2_9BACI</name>
<feature type="transmembrane region" description="Helical" evidence="1">
    <location>
        <begin position="150"/>
        <end position="176"/>
    </location>
</feature>
<proteinExistence type="predicted"/>
<dbReference type="Proteomes" id="UP001236652">
    <property type="component" value="Chromosome"/>
</dbReference>
<gene>
    <name evidence="2" type="ORF">QNI29_20025</name>
</gene>
<evidence type="ECO:0000313" key="3">
    <source>
        <dbReference type="Proteomes" id="UP001236652"/>
    </source>
</evidence>
<feature type="transmembrane region" description="Helical" evidence="1">
    <location>
        <begin position="120"/>
        <end position="138"/>
    </location>
</feature>
<keyword evidence="1" id="KW-0472">Membrane</keyword>
<dbReference type="EMBL" id="CP126446">
    <property type="protein sequence ID" value="WIF97984.1"/>
    <property type="molecule type" value="Genomic_DNA"/>
</dbReference>
<keyword evidence="3" id="KW-1185">Reference proteome</keyword>
<evidence type="ECO:0000256" key="1">
    <source>
        <dbReference type="SAM" id="Phobius"/>
    </source>
</evidence>
<reference evidence="2 3" key="1">
    <citation type="submission" date="2023-05" db="EMBL/GenBank/DDBJ databases">
        <title>Comparative genomics reveals the evidence of polycyclic aromatic hydrocarbons degradation in moderately halophilic genus Pontibacillus.</title>
        <authorList>
            <person name="Yang H."/>
            <person name="Qian Z."/>
        </authorList>
    </citation>
    <scope>NUCLEOTIDE SEQUENCE [LARGE SCALE GENOMIC DNA]</scope>
    <source>
        <strain evidence="3">HN14</strain>
    </source>
</reference>
<keyword evidence="1" id="KW-1133">Transmembrane helix</keyword>
<feature type="transmembrane region" description="Helical" evidence="1">
    <location>
        <begin position="76"/>
        <end position="100"/>
    </location>
</feature>
<organism evidence="2 3">
    <name type="scientific">Pontibacillus chungwhensis</name>
    <dbReference type="NCBI Taxonomy" id="265426"/>
    <lineage>
        <taxon>Bacteria</taxon>
        <taxon>Bacillati</taxon>
        <taxon>Bacillota</taxon>
        <taxon>Bacilli</taxon>
        <taxon>Bacillales</taxon>
        <taxon>Bacillaceae</taxon>
        <taxon>Pontibacillus</taxon>
    </lineage>
</organism>
<accession>A0ABY8UWX2</accession>